<dbReference type="InterPro" id="IPR007225">
    <property type="entry name" value="EXOC6/Sec15"/>
</dbReference>
<dbReference type="GO" id="GO:0090522">
    <property type="term" value="P:vesicle tethering involved in exocytosis"/>
    <property type="evidence" value="ECO:0007669"/>
    <property type="project" value="UniProtKB-UniRule"/>
</dbReference>
<evidence type="ECO:0000259" key="7">
    <source>
        <dbReference type="Pfam" id="PF20651"/>
    </source>
</evidence>
<accession>C6HGN6</accession>
<dbReference type="STRING" id="544712.C6HGN6"/>
<dbReference type="HOGENOM" id="CLU_009437_2_0_1"/>
<evidence type="ECO:0000256" key="4">
    <source>
        <dbReference type="ARBA" id="ARBA00023054"/>
    </source>
</evidence>
<dbReference type="InterPro" id="IPR048359">
    <property type="entry name" value="EXOC6_Sec15_N"/>
</dbReference>
<dbReference type="VEuPathDB" id="FungiDB:HCDG_05127"/>
<dbReference type="EMBL" id="GG692426">
    <property type="protein sequence ID" value="EER40538.1"/>
    <property type="molecule type" value="Genomic_DNA"/>
</dbReference>
<evidence type="ECO:0000256" key="1">
    <source>
        <dbReference type="ARBA" id="ARBA00007944"/>
    </source>
</evidence>
<comment type="function">
    <text evidence="5">Component of the exocyst complex involved in the docking of exocytic vesicles with fusion sites on the plasma membrane.</text>
</comment>
<dbReference type="InterPro" id="IPR042045">
    <property type="entry name" value="EXOC6/Sec15_C_dom1"/>
</dbReference>
<evidence type="ECO:0000256" key="5">
    <source>
        <dbReference type="PIRNR" id="PIRNR025007"/>
    </source>
</evidence>
<evidence type="ECO:0000256" key="3">
    <source>
        <dbReference type="ARBA" id="ARBA00022483"/>
    </source>
</evidence>
<dbReference type="OrthoDB" id="10267033at2759"/>
<evidence type="ECO:0000259" key="6">
    <source>
        <dbReference type="Pfam" id="PF04091"/>
    </source>
</evidence>
<dbReference type="OMA" id="FPFHSEQ"/>
<dbReference type="Pfam" id="PF20651">
    <property type="entry name" value="EXOC6_Sec15_N"/>
    <property type="match status" value="1"/>
</dbReference>
<dbReference type="Gene3D" id="1.20.58.670">
    <property type="entry name" value="Dsl1p vesicle tethering complex, Tip20p subunit, domain D"/>
    <property type="match status" value="1"/>
</dbReference>
<gene>
    <name evidence="8" type="ORF">HCDG_05127</name>
</gene>
<keyword evidence="4" id="KW-0175">Coiled coil</keyword>
<dbReference type="Pfam" id="PF04091">
    <property type="entry name" value="Sec15_C"/>
    <property type="match status" value="1"/>
</dbReference>
<keyword evidence="3 5" id="KW-0268">Exocytosis</keyword>
<proteinExistence type="inferred from homology"/>
<dbReference type="eggNOG" id="KOG2176">
    <property type="taxonomic scope" value="Eukaryota"/>
</dbReference>
<dbReference type="PANTHER" id="PTHR12702">
    <property type="entry name" value="SEC15"/>
    <property type="match status" value="1"/>
</dbReference>
<dbReference type="GO" id="GO:0006886">
    <property type="term" value="P:intracellular protein transport"/>
    <property type="evidence" value="ECO:0007669"/>
    <property type="project" value="InterPro"/>
</dbReference>
<feature type="domain" description="Exocyst complex component EXOC6/Sec15 N-terminal" evidence="7">
    <location>
        <begin position="51"/>
        <end position="218"/>
    </location>
</feature>
<name>C6HGN6_AJECH</name>
<feature type="domain" description="Exocyst complex subunit EXOC6/Sec15 C-terminal" evidence="6">
    <location>
        <begin position="448"/>
        <end position="693"/>
    </location>
</feature>
<dbReference type="InterPro" id="IPR042044">
    <property type="entry name" value="EXOC6PINT-1/Sec15/Tip20_C_dom2"/>
</dbReference>
<dbReference type="PIRSF" id="PIRSF025007">
    <property type="entry name" value="Sec15"/>
    <property type="match status" value="1"/>
</dbReference>
<sequence>MPGAIPSHRDPSDILNQIVISPSDTDYLDQLIPSIREYSRGNKTSQLLQSLSRFASDRELAIEKACNSNHQEFVASVNQLLRVREGTVSLTSEILDLNQSIQASTERLAEQKKALVESRSHRQNIDETSCALQDCLEVLRLANHVNDLLAKKNHYAALRALDELQNVHLRDVTQYKIAEMIQRSVPATQKAIAEAVMADLNTWLYRIREMSQYLGEIALYHTDLRKTRLKERAELNPYFRQFRLNSAIELVSDEHEEFDLLQNDDLQVDFTPLFECLHIHQSLGQMDKFRVEYAMTRRRQKELILPPSISVVEEDGASLHMLLEEIAGFAIVERSTMKKIPNLRSPVEVDELWDSMCQGAVALISKALHTVDNAENILKIKNLVVLFMQAMDTWGFPVGVFDNFLINLFEKYAELLKRRFSDDFQEVCHWVDMNFYPREKFSKLMTSAKIVSTDDYMPMPIQNIEEYDKVLNVSWYNPEKSREQQTFPCVLPFSQMYPLCCIDIRNFLNQFYFFSNDDFQHPSMIDETLRESLDSLLSDKVCETLVECLGSQYLGQIVQILINLEHFEVACQELELLLAAARSPNSSCAGATITLNATDKFRSNKKAAEKRIFEVVNSKIDDLIETAEYDWMSPVPQREPSNYMQTLTRFLSNIMNSTLLGLPTEIKELIYFDALSHAANMVLLACHLRENLDELSRRPALQAENTDEFYDISTRNKKYGRVDAMNGPILLEKLVAAVQSPQRQDKFSALSTRFGMK</sequence>
<dbReference type="Gene3D" id="1.10.357.30">
    <property type="entry name" value="Exocyst complex subunit Sec15 C-terminal domain, N-terminal subdomain"/>
    <property type="match status" value="1"/>
</dbReference>
<evidence type="ECO:0000313" key="8">
    <source>
        <dbReference type="EMBL" id="EER40538.1"/>
    </source>
</evidence>
<dbReference type="PANTHER" id="PTHR12702:SF0">
    <property type="entry name" value="EXOCYST COMPLEX COMPONENT 6"/>
    <property type="match status" value="1"/>
</dbReference>
<dbReference type="GO" id="GO:0000145">
    <property type="term" value="C:exocyst"/>
    <property type="evidence" value="ECO:0007669"/>
    <property type="project" value="UniProtKB-UniRule"/>
</dbReference>
<evidence type="ECO:0000256" key="2">
    <source>
        <dbReference type="ARBA" id="ARBA00022448"/>
    </source>
</evidence>
<comment type="similarity">
    <text evidence="1 5">Belongs to the SEC15 family.</text>
</comment>
<protein>
    <recommendedName>
        <fullName evidence="5">Exocyst complex component SEC15</fullName>
    </recommendedName>
</protein>
<organism evidence="8 9">
    <name type="scientific">Ajellomyces capsulatus (strain H143)</name>
    <name type="common">Darling's disease fungus</name>
    <name type="synonym">Histoplasma capsulatum</name>
    <dbReference type="NCBI Taxonomy" id="544712"/>
    <lineage>
        <taxon>Eukaryota</taxon>
        <taxon>Fungi</taxon>
        <taxon>Dikarya</taxon>
        <taxon>Ascomycota</taxon>
        <taxon>Pezizomycotina</taxon>
        <taxon>Eurotiomycetes</taxon>
        <taxon>Eurotiomycetidae</taxon>
        <taxon>Onygenales</taxon>
        <taxon>Ajellomycetaceae</taxon>
        <taxon>Histoplasma</taxon>
    </lineage>
</organism>
<dbReference type="InterPro" id="IPR046361">
    <property type="entry name" value="EXOC6/Sec15_C"/>
</dbReference>
<keyword evidence="2 5" id="KW-0813">Transport</keyword>
<reference evidence="9" key="1">
    <citation type="submission" date="2009-05" db="EMBL/GenBank/DDBJ databases">
        <title>The genome sequence of Ajellomyces capsulatus strain H143.</title>
        <authorList>
            <person name="Champion M."/>
            <person name="Cuomo C.A."/>
            <person name="Ma L.-J."/>
            <person name="Henn M.R."/>
            <person name="Sil A."/>
            <person name="Goldman B."/>
            <person name="Young S.K."/>
            <person name="Kodira C.D."/>
            <person name="Zeng Q."/>
            <person name="Koehrsen M."/>
            <person name="Alvarado L."/>
            <person name="Berlin A.M."/>
            <person name="Borenstein D."/>
            <person name="Chen Z."/>
            <person name="Engels R."/>
            <person name="Freedman E."/>
            <person name="Gellesch M."/>
            <person name="Goldberg J."/>
            <person name="Griggs A."/>
            <person name="Gujja S."/>
            <person name="Heiman D.I."/>
            <person name="Hepburn T.A."/>
            <person name="Howarth C."/>
            <person name="Jen D."/>
            <person name="Larson L."/>
            <person name="Lewis B."/>
            <person name="Mehta T."/>
            <person name="Park D."/>
            <person name="Pearson M."/>
            <person name="Roberts A."/>
            <person name="Saif S."/>
            <person name="Shea T.D."/>
            <person name="Shenoy N."/>
            <person name="Sisk P."/>
            <person name="Stolte C."/>
            <person name="Sykes S."/>
            <person name="Walk T."/>
            <person name="White J."/>
            <person name="Yandava C."/>
            <person name="Klein B."/>
            <person name="McEwen J.G."/>
            <person name="Puccia R."/>
            <person name="Goldman G.H."/>
            <person name="Felipe M.S."/>
            <person name="Nino-Vega G."/>
            <person name="San-Blas G."/>
            <person name="Taylor J.W."/>
            <person name="Mendoza L."/>
            <person name="Galagan J.E."/>
            <person name="Nusbaum C."/>
            <person name="Birren B.W."/>
        </authorList>
    </citation>
    <scope>NUCLEOTIDE SEQUENCE [LARGE SCALE GENOMIC DNA]</scope>
    <source>
        <strain evidence="9">H143</strain>
    </source>
</reference>
<evidence type="ECO:0000313" key="9">
    <source>
        <dbReference type="Proteomes" id="UP000002624"/>
    </source>
</evidence>
<dbReference type="GO" id="GO:0016020">
    <property type="term" value="C:membrane"/>
    <property type="evidence" value="ECO:0007669"/>
    <property type="project" value="TreeGrafter"/>
</dbReference>
<dbReference type="AlphaFoldDB" id="C6HGN6"/>
<dbReference type="Proteomes" id="UP000002624">
    <property type="component" value="Unassembled WGS sequence"/>
</dbReference>
<dbReference type="GO" id="GO:0006893">
    <property type="term" value="P:Golgi to plasma membrane transport"/>
    <property type="evidence" value="ECO:0007669"/>
    <property type="project" value="TreeGrafter"/>
</dbReference>